<sequence length="485" mass="52664">METEKEDRKYGSLSEGSHNLEEQRTEPNRKYLYISVAILNLVFVMCGVSFAWSSPMLMKLHLSTSDGSTVASAMPLGLMMGPFVSGALLDRVGRRATVGLSMAVMTCCYVILTLCSSVSLLSLGRFLGGITGGITFAAVPVYIAEISDDSVRGFLNTMNQLSISSGSLLVFALSPTISYAALHYILLCLCAAFFLLFPFLPDSPYSLVTKHKVLEAKQTLKKLRGNAPESLIEDELQVVQKIINDSKEGSTSIKELFRPRGNRLALTICLVLMAFQQFCGVSIVFLYLEQIFQMTGTNLSSSVCSILVGLILVASGFISPVAVNYFGYKSPLLVSTSGMTLGMGTLGVYLALRFYGVDVNSYNVLPLLSVILFILSFNAGFANIPWALAGELFPNNVKSKAVTLIASTSGFLAFLTVKLFPYLILLMGLHLLFCVCALSCLLAVVFVWLVVSDTSSMSFAEIQQMLNGHQRVDLSLNKPLKSDLA</sequence>
<comment type="subcellular location">
    <subcellularLocation>
        <location evidence="1">Cell membrane</location>
        <topology evidence="1">Multi-pass membrane protein</topology>
    </subcellularLocation>
</comment>
<feature type="transmembrane region" description="Helical" evidence="9">
    <location>
        <begin position="430"/>
        <end position="451"/>
    </location>
</feature>
<feature type="transmembrane region" description="Helical" evidence="9">
    <location>
        <begin position="264"/>
        <end position="288"/>
    </location>
</feature>
<dbReference type="FunFam" id="1.20.1250.20:FF:000218">
    <property type="entry name" value="facilitated trehalose transporter Tret1"/>
    <property type="match status" value="1"/>
</dbReference>
<feature type="non-terminal residue" evidence="11">
    <location>
        <position position="485"/>
    </location>
</feature>
<evidence type="ECO:0000256" key="1">
    <source>
        <dbReference type="ARBA" id="ARBA00004651"/>
    </source>
</evidence>
<dbReference type="Gene3D" id="1.20.1250.20">
    <property type="entry name" value="MFS general substrate transporter like domains"/>
    <property type="match status" value="1"/>
</dbReference>
<dbReference type="InterPro" id="IPR005828">
    <property type="entry name" value="MFS_sugar_transport-like"/>
</dbReference>
<dbReference type="InterPro" id="IPR020846">
    <property type="entry name" value="MFS_dom"/>
</dbReference>
<keyword evidence="3" id="KW-1003">Cell membrane</keyword>
<dbReference type="InterPro" id="IPR050549">
    <property type="entry name" value="MFS_Trehalose_Transporter"/>
</dbReference>
<feature type="transmembrane region" description="Helical" evidence="9">
    <location>
        <begin position="332"/>
        <end position="352"/>
    </location>
</feature>
<feature type="transmembrane region" description="Helical" evidence="9">
    <location>
        <begin position="126"/>
        <end position="144"/>
    </location>
</feature>
<dbReference type="PRINTS" id="PR00171">
    <property type="entry name" value="SUGRTRNSPORT"/>
</dbReference>
<feature type="transmembrane region" description="Helical" evidence="9">
    <location>
        <begin position="31"/>
        <end position="52"/>
    </location>
</feature>
<keyword evidence="5 9" id="KW-0812">Transmembrane</keyword>
<feature type="transmembrane region" description="Helical" evidence="9">
    <location>
        <begin position="300"/>
        <end position="325"/>
    </location>
</feature>
<dbReference type="PROSITE" id="PS50850">
    <property type="entry name" value="MFS"/>
    <property type="match status" value="1"/>
</dbReference>
<evidence type="ECO:0000256" key="4">
    <source>
        <dbReference type="ARBA" id="ARBA00022597"/>
    </source>
</evidence>
<evidence type="ECO:0000256" key="2">
    <source>
        <dbReference type="ARBA" id="ARBA00022448"/>
    </source>
</evidence>
<protein>
    <recommendedName>
        <fullName evidence="10">Major facilitator superfamily (MFS) profile domain-containing protein</fullName>
    </recommendedName>
</protein>
<feature type="transmembrane region" description="Helical" evidence="9">
    <location>
        <begin position="364"/>
        <end position="389"/>
    </location>
</feature>
<proteinExistence type="predicted"/>
<keyword evidence="6 9" id="KW-1133">Transmembrane helix</keyword>
<dbReference type="PROSITE" id="PS00216">
    <property type="entry name" value="SUGAR_TRANSPORT_1"/>
    <property type="match status" value="1"/>
</dbReference>
<keyword evidence="7 9" id="KW-0472">Membrane</keyword>
<evidence type="ECO:0000256" key="9">
    <source>
        <dbReference type="SAM" id="Phobius"/>
    </source>
</evidence>
<feature type="transmembrane region" description="Helical" evidence="9">
    <location>
        <begin position="181"/>
        <end position="200"/>
    </location>
</feature>
<keyword evidence="2" id="KW-0813">Transport</keyword>
<dbReference type="InterPro" id="IPR005829">
    <property type="entry name" value="Sugar_transporter_CS"/>
</dbReference>
<feature type="region of interest" description="Disordered" evidence="8">
    <location>
        <begin position="1"/>
        <end position="22"/>
    </location>
</feature>
<dbReference type="EMBL" id="GEBQ01014976">
    <property type="protein sequence ID" value="JAT25001.1"/>
    <property type="molecule type" value="Transcribed_RNA"/>
</dbReference>
<evidence type="ECO:0000256" key="6">
    <source>
        <dbReference type="ARBA" id="ARBA00022989"/>
    </source>
</evidence>
<dbReference type="GO" id="GO:0022857">
    <property type="term" value="F:transmembrane transporter activity"/>
    <property type="evidence" value="ECO:0007669"/>
    <property type="project" value="InterPro"/>
</dbReference>
<dbReference type="PANTHER" id="PTHR48021:SF47">
    <property type="entry name" value="GH17672P"/>
    <property type="match status" value="1"/>
</dbReference>
<dbReference type="AlphaFoldDB" id="A0A1B6LMN4"/>
<feature type="transmembrane region" description="Helical" evidence="9">
    <location>
        <begin position="96"/>
        <end position="120"/>
    </location>
</feature>
<dbReference type="PROSITE" id="PS00217">
    <property type="entry name" value="SUGAR_TRANSPORT_2"/>
    <property type="match status" value="1"/>
</dbReference>
<feature type="compositionally biased region" description="Basic and acidic residues" evidence="8">
    <location>
        <begin position="1"/>
        <end position="10"/>
    </location>
</feature>
<evidence type="ECO:0000256" key="5">
    <source>
        <dbReference type="ARBA" id="ARBA00022692"/>
    </source>
</evidence>
<dbReference type="SUPFAM" id="SSF103473">
    <property type="entry name" value="MFS general substrate transporter"/>
    <property type="match status" value="1"/>
</dbReference>
<evidence type="ECO:0000313" key="11">
    <source>
        <dbReference type="EMBL" id="JAT25001.1"/>
    </source>
</evidence>
<dbReference type="GO" id="GO:0005886">
    <property type="term" value="C:plasma membrane"/>
    <property type="evidence" value="ECO:0007669"/>
    <property type="project" value="UniProtKB-SubCell"/>
</dbReference>
<dbReference type="PANTHER" id="PTHR48021">
    <property type="match status" value="1"/>
</dbReference>
<feature type="domain" description="Major facilitator superfamily (MFS) profile" evidence="10">
    <location>
        <begin position="32"/>
        <end position="455"/>
    </location>
</feature>
<evidence type="ECO:0000256" key="8">
    <source>
        <dbReference type="SAM" id="MobiDB-lite"/>
    </source>
</evidence>
<dbReference type="Pfam" id="PF00083">
    <property type="entry name" value="Sugar_tr"/>
    <property type="match status" value="1"/>
</dbReference>
<accession>A0A1B6LMN4</accession>
<gene>
    <name evidence="11" type="ORF">g.17811</name>
</gene>
<dbReference type="InterPro" id="IPR003663">
    <property type="entry name" value="Sugar/inositol_transpt"/>
</dbReference>
<feature type="transmembrane region" description="Helical" evidence="9">
    <location>
        <begin position="401"/>
        <end position="424"/>
    </location>
</feature>
<evidence type="ECO:0000256" key="3">
    <source>
        <dbReference type="ARBA" id="ARBA00022475"/>
    </source>
</evidence>
<feature type="transmembrane region" description="Helical" evidence="9">
    <location>
        <begin position="72"/>
        <end position="89"/>
    </location>
</feature>
<name>A0A1B6LMN4_9HEMI</name>
<evidence type="ECO:0000259" key="10">
    <source>
        <dbReference type="PROSITE" id="PS50850"/>
    </source>
</evidence>
<keyword evidence="4" id="KW-0762">Sugar transport</keyword>
<dbReference type="InterPro" id="IPR036259">
    <property type="entry name" value="MFS_trans_sf"/>
</dbReference>
<organism evidence="11">
    <name type="scientific">Graphocephala atropunctata</name>
    <dbReference type="NCBI Taxonomy" id="36148"/>
    <lineage>
        <taxon>Eukaryota</taxon>
        <taxon>Metazoa</taxon>
        <taxon>Ecdysozoa</taxon>
        <taxon>Arthropoda</taxon>
        <taxon>Hexapoda</taxon>
        <taxon>Insecta</taxon>
        <taxon>Pterygota</taxon>
        <taxon>Neoptera</taxon>
        <taxon>Paraneoptera</taxon>
        <taxon>Hemiptera</taxon>
        <taxon>Auchenorrhyncha</taxon>
        <taxon>Membracoidea</taxon>
        <taxon>Cicadellidae</taxon>
        <taxon>Cicadellinae</taxon>
        <taxon>Cicadellini</taxon>
        <taxon>Graphocephala</taxon>
    </lineage>
</organism>
<evidence type="ECO:0000256" key="7">
    <source>
        <dbReference type="ARBA" id="ARBA00023136"/>
    </source>
</evidence>
<reference evidence="11" key="1">
    <citation type="submission" date="2015-11" db="EMBL/GenBank/DDBJ databases">
        <title>De novo transcriptome assembly of four potential Pierce s Disease insect vectors from Arizona vineyards.</title>
        <authorList>
            <person name="Tassone E.E."/>
        </authorList>
    </citation>
    <scope>NUCLEOTIDE SEQUENCE</scope>
</reference>